<keyword evidence="1" id="KW-0150">Chloroplast</keyword>
<protein>
    <submittedName>
        <fullName evidence="1">Uncharacterized protein</fullName>
    </submittedName>
</protein>
<reference evidence="1" key="2">
    <citation type="journal article" date="2019" name="Mol. Phylogenet. Evol.">
        <title>Reassessment of the classification of bryopsidales (chlorophyta) based on chloroplast phylogenomic analyses.</title>
        <authorList>
            <person name="Cremen M.C."/>
            <person name="Leliaert F."/>
            <person name="West J."/>
            <person name="Lam D.W."/>
            <person name="Shimada S."/>
            <person name="Lopez-Bautista J.M."/>
            <person name="Verbruggen H."/>
        </authorList>
    </citation>
    <scope>NUCLEOTIDE SEQUENCE</scope>
</reference>
<name>A0A386AXT7_9CHLO</name>
<keyword evidence="1" id="KW-0934">Plastid</keyword>
<accession>A0A386AXT7</accession>
<reference evidence="1" key="1">
    <citation type="submission" date="2018-07" db="EMBL/GenBank/DDBJ databases">
        <authorList>
            <person name="Quirk P.G."/>
            <person name="Krulwich T.A."/>
        </authorList>
    </citation>
    <scope>NUCLEOTIDE SEQUENCE</scope>
</reference>
<dbReference type="AlphaFoldDB" id="A0A386AXT7"/>
<proteinExistence type="predicted"/>
<gene>
    <name evidence="1" type="primary">orf309</name>
</gene>
<sequence length="309" mass="35615">MAQPCAPPNPTVFKMPFAILPSRKLNDRYPEGGGSDLNPFGDDSRYSIIVQIIFLQVFLWFITYLGSLLIKRIQTLLEEYQQAKKALLKDPQKKGKQWLEKKRFYQLTDVFLGFTTLVFTPNILSSVVKNIANRWTRALVTVMVPLTRLLGVVFMFFGGSYVSLLGVKWIMPKILPVFKQTFKMVAAGSSVDPPVFFIELVVYGFICRICFTWNPKDKNFLSSLTVFASGLYFLLKDTFYFRQAALQFWQTEVGAFFLKSQLGRVAILLGWTRVLVSLEEFPYSMYFYFFFICVFQVYNLALSATPNLF</sequence>
<dbReference type="EMBL" id="MH591090">
    <property type="protein sequence ID" value="AYC64172.1"/>
    <property type="molecule type" value="Genomic_DNA"/>
</dbReference>
<geneLocation type="chloroplast" evidence="1"/>
<organism evidence="1">
    <name type="scientific">Johnson-sea-linkia profunda</name>
    <dbReference type="NCBI Taxonomy" id="575876"/>
    <lineage>
        <taxon>Eukaryota</taxon>
        <taxon>Viridiplantae</taxon>
        <taxon>Chlorophyta</taxon>
        <taxon>core chlorophytes</taxon>
        <taxon>Ulvophyceae</taxon>
        <taxon>TCBD clade</taxon>
        <taxon>Bryopsidales</taxon>
        <taxon>Halimedineae</taxon>
        <taxon>Halimedaceae</taxon>
        <taxon>Rhipileae</taxon>
        <taxon>Johnson-sea-linkia</taxon>
    </lineage>
</organism>
<evidence type="ECO:0000313" key="1">
    <source>
        <dbReference type="EMBL" id="AYC64172.1"/>
    </source>
</evidence>